<reference evidence="1" key="2">
    <citation type="journal article" date="2020" name="Nat. Commun.">
        <title>Large-scale genome sequencing of mycorrhizal fungi provides insights into the early evolution of symbiotic traits.</title>
        <authorList>
            <person name="Miyauchi S."/>
            <person name="Kiss E."/>
            <person name="Kuo A."/>
            <person name="Drula E."/>
            <person name="Kohler A."/>
            <person name="Sanchez-Garcia M."/>
            <person name="Morin E."/>
            <person name="Andreopoulos B."/>
            <person name="Barry K.W."/>
            <person name="Bonito G."/>
            <person name="Buee M."/>
            <person name="Carver A."/>
            <person name="Chen C."/>
            <person name="Cichocki N."/>
            <person name="Clum A."/>
            <person name="Culley D."/>
            <person name="Crous P.W."/>
            <person name="Fauchery L."/>
            <person name="Girlanda M."/>
            <person name="Hayes R.D."/>
            <person name="Keri Z."/>
            <person name="LaButti K."/>
            <person name="Lipzen A."/>
            <person name="Lombard V."/>
            <person name="Magnuson J."/>
            <person name="Maillard F."/>
            <person name="Murat C."/>
            <person name="Nolan M."/>
            <person name="Ohm R.A."/>
            <person name="Pangilinan J."/>
            <person name="Pereira M.F."/>
            <person name="Perotto S."/>
            <person name="Peter M."/>
            <person name="Pfister S."/>
            <person name="Riley R."/>
            <person name="Sitrit Y."/>
            <person name="Stielow J.B."/>
            <person name="Szollosi G."/>
            <person name="Zifcakova L."/>
            <person name="Stursova M."/>
            <person name="Spatafora J.W."/>
            <person name="Tedersoo L."/>
            <person name="Vaario L.M."/>
            <person name="Yamada A."/>
            <person name="Yan M."/>
            <person name="Wang P."/>
            <person name="Xu J."/>
            <person name="Bruns T."/>
            <person name="Baldrian P."/>
            <person name="Vilgalys R."/>
            <person name="Dunand C."/>
            <person name="Henrissat B."/>
            <person name="Grigoriev I.V."/>
            <person name="Hibbett D."/>
            <person name="Nagy L.G."/>
            <person name="Martin F.M."/>
        </authorList>
    </citation>
    <scope>NUCLEOTIDE SEQUENCE</scope>
    <source>
        <strain evidence="1">P2</strain>
    </source>
</reference>
<proteinExistence type="predicted"/>
<evidence type="ECO:0000313" key="2">
    <source>
        <dbReference type="Proteomes" id="UP000886501"/>
    </source>
</evidence>
<organism evidence="1 2">
    <name type="scientific">Thelephora ganbajun</name>
    <name type="common">Ganba fungus</name>
    <dbReference type="NCBI Taxonomy" id="370292"/>
    <lineage>
        <taxon>Eukaryota</taxon>
        <taxon>Fungi</taxon>
        <taxon>Dikarya</taxon>
        <taxon>Basidiomycota</taxon>
        <taxon>Agaricomycotina</taxon>
        <taxon>Agaricomycetes</taxon>
        <taxon>Thelephorales</taxon>
        <taxon>Thelephoraceae</taxon>
        <taxon>Thelephora</taxon>
    </lineage>
</organism>
<gene>
    <name evidence="1" type="ORF">BDM02DRAFT_3272967</name>
</gene>
<sequence length="170" mass="19575">MPPTKTPTSSLSGNYITYFSSPRLTMITATAIELLIKRIRYRIPAGIRKMLSGGVSPETPTTRSSSFTMVPQEVIEMIITHLAYDTRSLLACSLTCYFWYIIAVRHLHHTLITEYLRPPIDPRLLWPKPLREANKLGLLPLVKKFQFHVELPRYYRPSKLSTKQLNWNSG</sequence>
<reference evidence="1" key="1">
    <citation type="submission" date="2019-10" db="EMBL/GenBank/DDBJ databases">
        <authorList>
            <consortium name="DOE Joint Genome Institute"/>
            <person name="Kuo A."/>
            <person name="Miyauchi S."/>
            <person name="Kiss E."/>
            <person name="Drula E."/>
            <person name="Kohler A."/>
            <person name="Sanchez-Garcia M."/>
            <person name="Andreopoulos B."/>
            <person name="Barry K.W."/>
            <person name="Bonito G."/>
            <person name="Buee M."/>
            <person name="Carver A."/>
            <person name="Chen C."/>
            <person name="Cichocki N."/>
            <person name="Clum A."/>
            <person name="Culley D."/>
            <person name="Crous P.W."/>
            <person name="Fauchery L."/>
            <person name="Girlanda M."/>
            <person name="Hayes R."/>
            <person name="Keri Z."/>
            <person name="Labutti K."/>
            <person name="Lipzen A."/>
            <person name="Lombard V."/>
            <person name="Magnuson J."/>
            <person name="Maillard F."/>
            <person name="Morin E."/>
            <person name="Murat C."/>
            <person name="Nolan M."/>
            <person name="Ohm R."/>
            <person name="Pangilinan J."/>
            <person name="Pereira M."/>
            <person name="Perotto S."/>
            <person name="Peter M."/>
            <person name="Riley R."/>
            <person name="Sitrit Y."/>
            <person name="Stielow B."/>
            <person name="Szollosi G."/>
            <person name="Zifcakova L."/>
            <person name="Stursova M."/>
            <person name="Spatafora J.W."/>
            <person name="Tedersoo L."/>
            <person name="Vaario L.-M."/>
            <person name="Yamada A."/>
            <person name="Yan M."/>
            <person name="Wang P."/>
            <person name="Xu J."/>
            <person name="Bruns T."/>
            <person name="Baldrian P."/>
            <person name="Vilgalys R."/>
            <person name="Henrissat B."/>
            <person name="Grigoriev I.V."/>
            <person name="Hibbett D."/>
            <person name="Nagy L.G."/>
            <person name="Martin F.M."/>
        </authorList>
    </citation>
    <scope>NUCLEOTIDE SEQUENCE</scope>
    <source>
        <strain evidence="1">P2</strain>
    </source>
</reference>
<keyword evidence="2" id="KW-1185">Reference proteome</keyword>
<protein>
    <submittedName>
        <fullName evidence="1">Uncharacterized protein</fullName>
    </submittedName>
</protein>
<accession>A0ACB6Z2G4</accession>
<dbReference type="Proteomes" id="UP000886501">
    <property type="component" value="Unassembled WGS sequence"/>
</dbReference>
<evidence type="ECO:0000313" key="1">
    <source>
        <dbReference type="EMBL" id="KAF9643560.1"/>
    </source>
</evidence>
<dbReference type="EMBL" id="MU118207">
    <property type="protein sequence ID" value="KAF9643560.1"/>
    <property type="molecule type" value="Genomic_DNA"/>
</dbReference>
<comment type="caution">
    <text evidence="1">The sequence shown here is derived from an EMBL/GenBank/DDBJ whole genome shotgun (WGS) entry which is preliminary data.</text>
</comment>
<name>A0ACB6Z2G4_THEGA</name>